<proteinExistence type="predicted"/>
<dbReference type="Gene3D" id="1.10.3210.10">
    <property type="entry name" value="Hypothetical protein af1432"/>
    <property type="match status" value="1"/>
</dbReference>
<dbReference type="InterPro" id="IPR052340">
    <property type="entry name" value="RNase_Y/CdgJ"/>
</dbReference>
<dbReference type="EMBL" id="CYXV01000005">
    <property type="protein sequence ID" value="CUM89884.1"/>
    <property type="molecule type" value="Genomic_DNA"/>
</dbReference>
<feature type="domain" description="HDOD" evidence="1">
    <location>
        <begin position="204"/>
        <end position="390"/>
    </location>
</feature>
<dbReference type="PANTHER" id="PTHR33525">
    <property type="match status" value="1"/>
</dbReference>
<dbReference type="AlphaFoldDB" id="A0A173SH06"/>
<dbReference type="PANTHER" id="PTHR33525:SF4">
    <property type="entry name" value="CYCLIC DI-GMP PHOSPHODIESTERASE CDGJ"/>
    <property type="match status" value="1"/>
</dbReference>
<dbReference type="SUPFAM" id="SSF109604">
    <property type="entry name" value="HD-domain/PDEase-like"/>
    <property type="match status" value="1"/>
</dbReference>
<dbReference type="PROSITE" id="PS51833">
    <property type="entry name" value="HDOD"/>
    <property type="match status" value="1"/>
</dbReference>
<protein>
    <submittedName>
        <fullName evidence="2">HDOD domain</fullName>
    </submittedName>
</protein>
<evidence type="ECO:0000259" key="1">
    <source>
        <dbReference type="PROSITE" id="PS51833"/>
    </source>
</evidence>
<evidence type="ECO:0000313" key="2">
    <source>
        <dbReference type="EMBL" id="CUM89884.1"/>
    </source>
</evidence>
<name>A0A173SH06_9FIRM</name>
<gene>
    <name evidence="2" type="ORF">ERS852420_01387</name>
</gene>
<dbReference type="RefSeq" id="WP_055262225.1">
    <property type="nucleotide sequence ID" value="NZ_CYXV01000005.1"/>
</dbReference>
<reference evidence="2 3" key="1">
    <citation type="submission" date="2015-09" db="EMBL/GenBank/DDBJ databases">
        <authorList>
            <consortium name="Pathogen Informatics"/>
        </authorList>
    </citation>
    <scope>NUCLEOTIDE SEQUENCE [LARGE SCALE GENOMIC DNA]</scope>
    <source>
        <strain evidence="2 3">2789STDY5608863</strain>
    </source>
</reference>
<dbReference type="InterPro" id="IPR013976">
    <property type="entry name" value="HDOD"/>
</dbReference>
<sequence>MMLTLIPFFDRNMSVSAYSLFTRKNNFLMNPSLLGSRQFDGAAYVDGLELIQELGTTTLSGGKPIFVSLNNISIFSSLESECKNTNHAPILLIDQTFPPVSMYTDRIRELREFGYHFAMRNLPVHCYEDYAPILSQMDYILIDCQKIDAVKASFYFRKLYPDICICASNIPDMETFGKLSPAETISLFEGTFFRMPVTRGEHKVSPLKINYISLLNLIEEDDFDLTKAADIISQDTALIISLLRLANTRSFNSEITSVRVAVSMLGQKDLTRWIQTTVIEKLCSDKPNELMRLSLLRAKFAENLAPVFGMAMRSQELFLTGLFSILDIILDCSMEEALSMVRVSGKIRTALLEHTGSLAEVLHFIVKYESAEWQEVSRQLVLKNIEIPDVSHAWVSSLQWYAKLIAMNE</sequence>
<evidence type="ECO:0000313" key="3">
    <source>
        <dbReference type="Proteomes" id="UP000095495"/>
    </source>
</evidence>
<accession>A0A173SH06</accession>
<dbReference type="Pfam" id="PF08668">
    <property type="entry name" value="HDOD"/>
    <property type="match status" value="1"/>
</dbReference>
<organism evidence="2 3">
    <name type="scientific">Roseburia faecis</name>
    <dbReference type="NCBI Taxonomy" id="301302"/>
    <lineage>
        <taxon>Bacteria</taxon>
        <taxon>Bacillati</taxon>
        <taxon>Bacillota</taxon>
        <taxon>Clostridia</taxon>
        <taxon>Lachnospirales</taxon>
        <taxon>Lachnospiraceae</taxon>
        <taxon>Roseburia</taxon>
    </lineage>
</organism>
<dbReference type="Proteomes" id="UP000095495">
    <property type="component" value="Unassembled WGS sequence"/>
</dbReference>